<accession>X1B848</accession>
<name>X1B848_9ZZZZ</name>
<reference evidence="1" key="1">
    <citation type="journal article" date="2014" name="Front. Microbiol.">
        <title>High frequency of phylogenetically diverse reductive dehalogenase-homologous genes in deep subseafloor sedimentary metagenomes.</title>
        <authorList>
            <person name="Kawai M."/>
            <person name="Futagami T."/>
            <person name="Toyoda A."/>
            <person name="Takaki Y."/>
            <person name="Nishi S."/>
            <person name="Hori S."/>
            <person name="Arai W."/>
            <person name="Tsubouchi T."/>
            <person name="Morono Y."/>
            <person name="Uchiyama I."/>
            <person name="Ito T."/>
            <person name="Fujiyama A."/>
            <person name="Inagaki F."/>
            <person name="Takami H."/>
        </authorList>
    </citation>
    <scope>NUCLEOTIDE SEQUENCE</scope>
    <source>
        <strain evidence="1">Expedition CK06-06</strain>
    </source>
</reference>
<evidence type="ECO:0000313" key="1">
    <source>
        <dbReference type="EMBL" id="GAG91939.1"/>
    </source>
</evidence>
<protein>
    <submittedName>
        <fullName evidence="1">Uncharacterized protein</fullName>
    </submittedName>
</protein>
<dbReference type="AlphaFoldDB" id="X1B848"/>
<comment type="caution">
    <text evidence="1">The sequence shown here is derived from an EMBL/GenBank/DDBJ whole genome shotgun (WGS) entry which is preliminary data.</text>
</comment>
<sequence>MARVAAYVPAPPPTLLQSGSVMVTVDGATPFSSAYEIFRTTVDDLILEYIMLLAWDNSVTTATVDPVVTYSGFSPAICIYGKKKPLIDSKFVGGVVVVVHEELCGTIKFYGMLLYLFPQIHTQMSYTE</sequence>
<dbReference type="EMBL" id="BART01024694">
    <property type="protein sequence ID" value="GAG91939.1"/>
    <property type="molecule type" value="Genomic_DNA"/>
</dbReference>
<organism evidence="1">
    <name type="scientific">marine sediment metagenome</name>
    <dbReference type="NCBI Taxonomy" id="412755"/>
    <lineage>
        <taxon>unclassified sequences</taxon>
        <taxon>metagenomes</taxon>
        <taxon>ecological metagenomes</taxon>
    </lineage>
</organism>
<proteinExistence type="predicted"/>
<gene>
    <name evidence="1" type="ORF">S01H4_44518</name>
</gene>